<dbReference type="Proteomes" id="UP001596439">
    <property type="component" value="Unassembled WGS sequence"/>
</dbReference>
<evidence type="ECO:0000256" key="1">
    <source>
        <dbReference type="SAM" id="Phobius"/>
    </source>
</evidence>
<evidence type="ECO:0000313" key="3">
    <source>
        <dbReference type="Proteomes" id="UP001596439"/>
    </source>
</evidence>
<feature type="transmembrane region" description="Helical" evidence="1">
    <location>
        <begin position="91"/>
        <end position="109"/>
    </location>
</feature>
<comment type="caution">
    <text evidence="2">The sequence shown here is derived from an EMBL/GenBank/DDBJ whole genome shotgun (WGS) entry which is preliminary data.</text>
</comment>
<name>A0ABW2PMM8_9BACL</name>
<gene>
    <name evidence="2" type="ORF">ACFQO8_05470</name>
</gene>
<feature type="transmembrane region" description="Helical" evidence="1">
    <location>
        <begin position="64"/>
        <end position="85"/>
    </location>
</feature>
<keyword evidence="1" id="KW-1133">Transmembrane helix</keyword>
<evidence type="ECO:0008006" key="4">
    <source>
        <dbReference type="Google" id="ProtNLM"/>
    </source>
</evidence>
<feature type="transmembrane region" description="Helical" evidence="1">
    <location>
        <begin position="28"/>
        <end position="57"/>
    </location>
</feature>
<reference evidence="3" key="1">
    <citation type="journal article" date="2019" name="Int. J. Syst. Evol. Microbiol.">
        <title>The Global Catalogue of Microorganisms (GCM) 10K type strain sequencing project: providing services to taxonomists for standard genome sequencing and annotation.</title>
        <authorList>
            <consortium name="The Broad Institute Genomics Platform"/>
            <consortium name="The Broad Institute Genome Sequencing Center for Infectious Disease"/>
            <person name="Wu L."/>
            <person name="Ma J."/>
        </authorList>
    </citation>
    <scope>NUCLEOTIDE SEQUENCE [LARGE SCALE GENOMIC DNA]</scope>
    <source>
        <strain evidence="3">CCUG 55590</strain>
    </source>
</reference>
<organism evidence="2 3">
    <name type="scientific">Exiguobacterium aestuarii</name>
    <dbReference type="NCBI Taxonomy" id="273527"/>
    <lineage>
        <taxon>Bacteria</taxon>
        <taxon>Bacillati</taxon>
        <taxon>Bacillota</taxon>
        <taxon>Bacilli</taxon>
        <taxon>Bacillales</taxon>
        <taxon>Bacillales Family XII. Incertae Sedis</taxon>
        <taxon>Exiguobacterium</taxon>
    </lineage>
</organism>
<sequence length="228" mass="26565">MSFNGGSKKMQWLSSNEADWERRHPVTLLFYLLCHLYVLMNVETTTFFVIGLFLLLLIERRFPWPMLSVLVAFGIISILPILIGWEISFTYIWRQILKLAAFLLGMLWISRIIRLERLLPLLSNFPRSSSLLYGAWALIPALEQAVRQAIRSHPKASWRDAVQIGIERQQDEPKFAVEPMRRFRIEDFFQIVLIGAICSLSLHLFIGLWLIYPYLTKGGVRDAMVILR</sequence>
<dbReference type="RefSeq" id="WP_251130581.1">
    <property type="nucleotide sequence ID" value="NZ_JANIEL010000020.1"/>
</dbReference>
<protein>
    <recommendedName>
        <fullName evidence="4">Energy-coupling factor transporter transmembrane protein EcfT</fullName>
    </recommendedName>
</protein>
<dbReference type="EMBL" id="JBHTCE010000001">
    <property type="protein sequence ID" value="MFC7389586.1"/>
    <property type="molecule type" value="Genomic_DNA"/>
</dbReference>
<keyword evidence="1" id="KW-0812">Transmembrane</keyword>
<evidence type="ECO:0000313" key="2">
    <source>
        <dbReference type="EMBL" id="MFC7389586.1"/>
    </source>
</evidence>
<accession>A0ABW2PMM8</accession>
<feature type="transmembrane region" description="Helical" evidence="1">
    <location>
        <begin position="188"/>
        <end position="212"/>
    </location>
</feature>
<proteinExistence type="predicted"/>
<keyword evidence="1" id="KW-0472">Membrane</keyword>
<keyword evidence="3" id="KW-1185">Reference proteome</keyword>